<keyword evidence="11" id="KW-1185">Reference proteome</keyword>
<evidence type="ECO:0000256" key="6">
    <source>
        <dbReference type="ARBA" id="ARBA00022840"/>
    </source>
</evidence>
<dbReference type="Proteomes" id="UP001648503">
    <property type="component" value="Unassembled WGS sequence"/>
</dbReference>
<dbReference type="InterPro" id="IPR000719">
    <property type="entry name" value="Prot_kinase_dom"/>
</dbReference>
<keyword evidence="4" id="KW-0547">Nucleotide-binding</keyword>
<dbReference type="PANTHER" id="PTHR43895">
    <property type="entry name" value="CALCIUM/CALMODULIN-DEPENDENT PROTEIN KINASE KINASE-RELATED"/>
    <property type="match status" value="1"/>
</dbReference>
<dbReference type="PROSITE" id="PS50011">
    <property type="entry name" value="PROTEIN_KINASE_DOM"/>
    <property type="match status" value="1"/>
</dbReference>
<dbReference type="Gene3D" id="1.10.510.10">
    <property type="entry name" value="Transferase(Phosphotransferase) domain 1"/>
    <property type="match status" value="1"/>
</dbReference>
<dbReference type="EMBL" id="JAFCIX010000060">
    <property type="protein sequence ID" value="KAH6599782.1"/>
    <property type="molecule type" value="Genomic_DNA"/>
</dbReference>
<evidence type="ECO:0000256" key="8">
    <source>
        <dbReference type="ARBA" id="ARBA00048679"/>
    </source>
</evidence>
<reference evidence="10 11" key="1">
    <citation type="submission" date="2021-02" db="EMBL/GenBank/DDBJ databases">
        <title>Variation within the Batrachochytrium salamandrivorans European outbreak.</title>
        <authorList>
            <person name="Kelly M."/>
            <person name="Pasmans F."/>
            <person name="Shea T.P."/>
            <person name="Munoz J.F."/>
            <person name="Carranza S."/>
            <person name="Cuomo C.A."/>
            <person name="Martel A."/>
        </authorList>
    </citation>
    <scope>NUCLEOTIDE SEQUENCE [LARGE SCALE GENOMIC DNA]</scope>
    <source>
        <strain evidence="10 11">AMFP18/2</strain>
    </source>
</reference>
<organism evidence="10 11">
    <name type="scientific">Batrachochytrium salamandrivorans</name>
    <dbReference type="NCBI Taxonomy" id="1357716"/>
    <lineage>
        <taxon>Eukaryota</taxon>
        <taxon>Fungi</taxon>
        <taxon>Fungi incertae sedis</taxon>
        <taxon>Chytridiomycota</taxon>
        <taxon>Chytridiomycota incertae sedis</taxon>
        <taxon>Chytridiomycetes</taxon>
        <taxon>Rhizophydiales</taxon>
        <taxon>Rhizophydiales incertae sedis</taxon>
        <taxon>Batrachochytrium</taxon>
    </lineage>
</organism>
<dbReference type="SUPFAM" id="SSF56112">
    <property type="entry name" value="Protein kinase-like (PK-like)"/>
    <property type="match status" value="1"/>
</dbReference>
<evidence type="ECO:0000259" key="9">
    <source>
        <dbReference type="PROSITE" id="PS50011"/>
    </source>
</evidence>
<evidence type="ECO:0000256" key="7">
    <source>
        <dbReference type="ARBA" id="ARBA00047899"/>
    </source>
</evidence>
<accession>A0ABQ8FKD5</accession>
<name>A0ABQ8FKD5_9FUNG</name>
<dbReference type="PANTHER" id="PTHR43895:SF32">
    <property type="entry name" value="SERINE_THREONINE-PROTEIN KINASE CHK1"/>
    <property type="match status" value="1"/>
</dbReference>
<proteinExistence type="predicted"/>
<comment type="catalytic activity">
    <reaction evidence="7">
        <text>L-threonyl-[protein] + ATP = O-phospho-L-threonyl-[protein] + ADP + H(+)</text>
        <dbReference type="Rhea" id="RHEA:46608"/>
        <dbReference type="Rhea" id="RHEA-COMP:11060"/>
        <dbReference type="Rhea" id="RHEA-COMP:11605"/>
        <dbReference type="ChEBI" id="CHEBI:15378"/>
        <dbReference type="ChEBI" id="CHEBI:30013"/>
        <dbReference type="ChEBI" id="CHEBI:30616"/>
        <dbReference type="ChEBI" id="CHEBI:61977"/>
        <dbReference type="ChEBI" id="CHEBI:456216"/>
        <dbReference type="EC" id="2.7.11.1"/>
    </reaction>
</comment>
<evidence type="ECO:0000313" key="10">
    <source>
        <dbReference type="EMBL" id="KAH6599782.1"/>
    </source>
</evidence>
<comment type="caution">
    <text evidence="10">The sequence shown here is derived from an EMBL/GenBank/DDBJ whole genome shotgun (WGS) entry which is preliminary data.</text>
</comment>
<keyword evidence="2" id="KW-0723">Serine/threonine-protein kinase</keyword>
<evidence type="ECO:0000256" key="4">
    <source>
        <dbReference type="ARBA" id="ARBA00022741"/>
    </source>
</evidence>
<protein>
    <recommendedName>
        <fullName evidence="1">non-specific serine/threonine protein kinase</fullName>
        <ecNumber evidence="1">2.7.11.1</ecNumber>
    </recommendedName>
</protein>
<keyword evidence="6" id="KW-0067">ATP-binding</keyword>
<evidence type="ECO:0000256" key="3">
    <source>
        <dbReference type="ARBA" id="ARBA00022679"/>
    </source>
</evidence>
<evidence type="ECO:0000313" key="11">
    <source>
        <dbReference type="Proteomes" id="UP001648503"/>
    </source>
</evidence>
<keyword evidence="3" id="KW-0808">Transferase</keyword>
<comment type="catalytic activity">
    <reaction evidence="8">
        <text>L-seryl-[protein] + ATP = O-phospho-L-seryl-[protein] + ADP + H(+)</text>
        <dbReference type="Rhea" id="RHEA:17989"/>
        <dbReference type="Rhea" id="RHEA-COMP:9863"/>
        <dbReference type="Rhea" id="RHEA-COMP:11604"/>
        <dbReference type="ChEBI" id="CHEBI:15378"/>
        <dbReference type="ChEBI" id="CHEBI:29999"/>
        <dbReference type="ChEBI" id="CHEBI:30616"/>
        <dbReference type="ChEBI" id="CHEBI:83421"/>
        <dbReference type="ChEBI" id="CHEBI:456216"/>
        <dbReference type="EC" id="2.7.11.1"/>
    </reaction>
</comment>
<feature type="domain" description="Protein kinase" evidence="9">
    <location>
        <begin position="11"/>
        <end position="268"/>
    </location>
</feature>
<evidence type="ECO:0000256" key="1">
    <source>
        <dbReference type="ARBA" id="ARBA00012513"/>
    </source>
</evidence>
<keyword evidence="5" id="KW-0418">Kinase</keyword>
<dbReference type="InterPro" id="IPR011009">
    <property type="entry name" value="Kinase-like_dom_sf"/>
</dbReference>
<gene>
    <name evidence="10" type="ORF">BASA50_002807</name>
</gene>
<dbReference type="Gene3D" id="3.30.310.80">
    <property type="entry name" value="Kinase associated domain 1, KA1"/>
    <property type="match status" value="1"/>
</dbReference>
<evidence type="ECO:0000256" key="5">
    <source>
        <dbReference type="ARBA" id="ARBA00022777"/>
    </source>
</evidence>
<evidence type="ECO:0000256" key="2">
    <source>
        <dbReference type="ARBA" id="ARBA00022527"/>
    </source>
</evidence>
<dbReference type="Pfam" id="PF00069">
    <property type="entry name" value="Pkinase"/>
    <property type="match status" value="1"/>
</dbReference>
<dbReference type="EC" id="2.7.11.1" evidence="1"/>
<sequence>MISEPYSILGYELGDVIGEGAQGRVRLAINSTTMRMAAVKIVRKFASNGTPADLLTLRKEVKIHEAVSHENIIQLFDTGEDDSFVYLAMEYATSGELFDLIQPDIGIDEDLAHLYFQQLIAGMDYLHGKGISHRDLKPEITIGNLKISDFGLATVFRHKNRTRILTTPCGTPPYVAPEIHIMKYDGVRVDIWSAGIILYVLLAGNTPWGEPTLKDAEFKLYQQQSPHGLDYSPWTTFSPEALELICGLLTIDSAYRYTVEHIRGNSWFARLREKLGIPSSDMLELTPSLAVAFSQPMDMRLDGDSPEILDISHPAVGEFNSFSQPMRMAVSQSPTPALARFTGTLSQIQHKHMVNLFPSDRMTRFYSMASAGVVFERLSETLQQFLVPYKIHQKLLKIVFSTVDRRKCQLHGEISIQRATDEYHIVLFRKSKGDPLEFKRFYKAIHDAVQDIIAA</sequence>